<feature type="non-terminal residue" evidence="2">
    <location>
        <position position="68"/>
    </location>
</feature>
<name>A0A1A8FMU6_9TELE</name>
<reference evidence="2" key="1">
    <citation type="submission" date="2016-05" db="EMBL/GenBank/DDBJ databases">
        <authorList>
            <person name="Lavstsen T."/>
            <person name="Jespersen J.S."/>
        </authorList>
    </citation>
    <scope>NUCLEOTIDE SEQUENCE</scope>
    <source>
        <tissue evidence="2">Brain</tissue>
    </source>
</reference>
<proteinExistence type="predicted"/>
<evidence type="ECO:0000313" key="2">
    <source>
        <dbReference type="EMBL" id="SBQ60183.1"/>
    </source>
</evidence>
<evidence type="ECO:0000256" key="1">
    <source>
        <dbReference type="SAM" id="MobiDB-lite"/>
    </source>
</evidence>
<dbReference type="AlphaFoldDB" id="A0A1A8FMU6"/>
<feature type="compositionally biased region" description="Polar residues" evidence="1">
    <location>
        <begin position="22"/>
        <end position="31"/>
    </location>
</feature>
<accession>A0A1A8FMU6</accession>
<dbReference type="EMBL" id="HAEB01013656">
    <property type="protein sequence ID" value="SBQ60183.1"/>
    <property type="molecule type" value="Transcribed_RNA"/>
</dbReference>
<protein>
    <submittedName>
        <fullName evidence="2">Uncharacterized protein</fullName>
    </submittedName>
</protein>
<gene>
    <name evidence="2" type="primary">Nfu_g_1_016272</name>
</gene>
<reference evidence="2" key="2">
    <citation type="submission" date="2016-06" db="EMBL/GenBank/DDBJ databases">
        <title>The genome of a short-lived fish provides insights into sex chromosome evolution and the genetic control of aging.</title>
        <authorList>
            <person name="Reichwald K."/>
            <person name="Felder M."/>
            <person name="Petzold A."/>
            <person name="Koch P."/>
            <person name="Groth M."/>
            <person name="Platzer M."/>
        </authorList>
    </citation>
    <scope>NUCLEOTIDE SEQUENCE</scope>
    <source>
        <tissue evidence="2">Brain</tissue>
    </source>
</reference>
<organism evidence="2">
    <name type="scientific">Nothobranchius korthausae</name>
    <dbReference type="NCBI Taxonomy" id="1143690"/>
    <lineage>
        <taxon>Eukaryota</taxon>
        <taxon>Metazoa</taxon>
        <taxon>Chordata</taxon>
        <taxon>Craniata</taxon>
        <taxon>Vertebrata</taxon>
        <taxon>Euteleostomi</taxon>
        <taxon>Actinopterygii</taxon>
        <taxon>Neopterygii</taxon>
        <taxon>Teleostei</taxon>
        <taxon>Neoteleostei</taxon>
        <taxon>Acanthomorphata</taxon>
        <taxon>Ovalentaria</taxon>
        <taxon>Atherinomorphae</taxon>
        <taxon>Cyprinodontiformes</taxon>
        <taxon>Nothobranchiidae</taxon>
        <taxon>Nothobranchius</taxon>
    </lineage>
</organism>
<feature type="region of interest" description="Disordered" evidence="1">
    <location>
        <begin position="22"/>
        <end position="45"/>
    </location>
</feature>
<feature type="compositionally biased region" description="Basic residues" evidence="1">
    <location>
        <begin position="32"/>
        <end position="43"/>
    </location>
</feature>
<sequence>MRRWPAMCFQWDQRALSASRRTPWQPLSSASARRRPGAKRSTRRTWAMWSCSGPGPTWRQVNSCLASS</sequence>